<dbReference type="NCBIfam" id="TIGR02983">
    <property type="entry name" value="SigE-fam_strep"/>
    <property type="match status" value="1"/>
</dbReference>
<gene>
    <name evidence="9" type="ORF">GCM10022214_69530</name>
</gene>
<comment type="similarity">
    <text evidence="1">Belongs to the sigma-70 factor family. ECF subfamily.</text>
</comment>
<dbReference type="InterPro" id="IPR014325">
    <property type="entry name" value="RNA_pol_sigma-E_actinobac"/>
</dbReference>
<dbReference type="Proteomes" id="UP001500683">
    <property type="component" value="Unassembled WGS sequence"/>
</dbReference>
<feature type="domain" description="RNA polymerase sigma-70 region 2" evidence="7">
    <location>
        <begin position="57"/>
        <end position="122"/>
    </location>
</feature>
<dbReference type="Gene3D" id="1.10.10.10">
    <property type="entry name" value="Winged helix-like DNA-binding domain superfamily/Winged helix DNA-binding domain"/>
    <property type="match status" value="1"/>
</dbReference>
<dbReference type="NCBIfam" id="TIGR02937">
    <property type="entry name" value="sigma70-ECF"/>
    <property type="match status" value="1"/>
</dbReference>
<feature type="region of interest" description="Disordered" evidence="6">
    <location>
        <begin position="1"/>
        <end position="45"/>
    </location>
</feature>
<keyword evidence="2" id="KW-0805">Transcription regulation</keyword>
<feature type="compositionally biased region" description="Acidic residues" evidence="6">
    <location>
        <begin position="1"/>
        <end position="12"/>
    </location>
</feature>
<evidence type="ECO:0000256" key="3">
    <source>
        <dbReference type="ARBA" id="ARBA00023082"/>
    </source>
</evidence>
<dbReference type="InterPro" id="IPR039425">
    <property type="entry name" value="RNA_pol_sigma-70-like"/>
</dbReference>
<evidence type="ECO:0000313" key="10">
    <source>
        <dbReference type="Proteomes" id="UP001500683"/>
    </source>
</evidence>
<dbReference type="InterPro" id="IPR013324">
    <property type="entry name" value="RNA_pol_sigma_r3/r4-like"/>
</dbReference>
<evidence type="ECO:0000259" key="7">
    <source>
        <dbReference type="Pfam" id="PF04542"/>
    </source>
</evidence>
<dbReference type="Pfam" id="PF08281">
    <property type="entry name" value="Sigma70_r4_2"/>
    <property type="match status" value="1"/>
</dbReference>
<dbReference type="PANTHER" id="PTHR43133">
    <property type="entry name" value="RNA POLYMERASE ECF-TYPE SIGMA FACTO"/>
    <property type="match status" value="1"/>
</dbReference>
<name>A0ABP7WT24_9ACTN</name>
<evidence type="ECO:0000256" key="5">
    <source>
        <dbReference type="ARBA" id="ARBA00023163"/>
    </source>
</evidence>
<dbReference type="InterPro" id="IPR036388">
    <property type="entry name" value="WH-like_DNA-bd_sf"/>
</dbReference>
<evidence type="ECO:0000256" key="4">
    <source>
        <dbReference type="ARBA" id="ARBA00023125"/>
    </source>
</evidence>
<reference evidence="10" key="1">
    <citation type="journal article" date="2019" name="Int. J. Syst. Evol. Microbiol.">
        <title>The Global Catalogue of Microorganisms (GCM) 10K type strain sequencing project: providing services to taxonomists for standard genome sequencing and annotation.</title>
        <authorList>
            <consortium name="The Broad Institute Genomics Platform"/>
            <consortium name="The Broad Institute Genome Sequencing Center for Infectious Disease"/>
            <person name="Wu L."/>
            <person name="Ma J."/>
        </authorList>
    </citation>
    <scope>NUCLEOTIDE SEQUENCE [LARGE SCALE GENOMIC DNA]</scope>
    <source>
        <strain evidence="10">JCM 16702</strain>
    </source>
</reference>
<dbReference type="InterPro" id="IPR014284">
    <property type="entry name" value="RNA_pol_sigma-70_dom"/>
</dbReference>
<dbReference type="Pfam" id="PF04542">
    <property type="entry name" value="Sigma70_r2"/>
    <property type="match status" value="1"/>
</dbReference>
<dbReference type="InterPro" id="IPR013325">
    <property type="entry name" value="RNA_pol_sigma_r2"/>
</dbReference>
<accession>A0ABP7WT24</accession>
<evidence type="ECO:0000256" key="1">
    <source>
        <dbReference type="ARBA" id="ARBA00010641"/>
    </source>
</evidence>
<evidence type="ECO:0008006" key="11">
    <source>
        <dbReference type="Google" id="ProtNLM"/>
    </source>
</evidence>
<evidence type="ECO:0000256" key="2">
    <source>
        <dbReference type="ARBA" id="ARBA00023015"/>
    </source>
</evidence>
<keyword evidence="4" id="KW-0238">DNA-binding</keyword>
<protein>
    <recommendedName>
        <fullName evidence="11">SigE family RNA polymerase sigma factor</fullName>
    </recommendedName>
</protein>
<organism evidence="9 10">
    <name type="scientific">Actinomadura miaoliensis</name>
    <dbReference type="NCBI Taxonomy" id="430685"/>
    <lineage>
        <taxon>Bacteria</taxon>
        <taxon>Bacillati</taxon>
        <taxon>Actinomycetota</taxon>
        <taxon>Actinomycetes</taxon>
        <taxon>Streptosporangiales</taxon>
        <taxon>Thermomonosporaceae</taxon>
        <taxon>Actinomadura</taxon>
    </lineage>
</organism>
<feature type="region of interest" description="Disordered" evidence="6">
    <location>
        <begin position="193"/>
        <end position="302"/>
    </location>
</feature>
<keyword evidence="10" id="KW-1185">Reference proteome</keyword>
<feature type="compositionally biased region" description="Basic and acidic residues" evidence="6">
    <location>
        <begin position="232"/>
        <end position="247"/>
    </location>
</feature>
<dbReference type="RefSeq" id="WP_344956062.1">
    <property type="nucleotide sequence ID" value="NZ_BAAAZG010000054.1"/>
</dbReference>
<dbReference type="InterPro" id="IPR013249">
    <property type="entry name" value="RNA_pol_sigma70_r4_t2"/>
</dbReference>
<evidence type="ECO:0000259" key="8">
    <source>
        <dbReference type="Pfam" id="PF08281"/>
    </source>
</evidence>
<dbReference type="SUPFAM" id="SSF88946">
    <property type="entry name" value="Sigma2 domain of RNA polymerase sigma factors"/>
    <property type="match status" value="1"/>
</dbReference>
<feature type="compositionally biased region" description="Basic and acidic residues" evidence="6">
    <location>
        <begin position="209"/>
        <end position="218"/>
    </location>
</feature>
<dbReference type="InterPro" id="IPR007627">
    <property type="entry name" value="RNA_pol_sigma70_r2"/>
</dbReference>
<keyword evidence="5" id="KW-0804">Transcription</keyword>
<proteinExistence type="inferred from homology"/>
<evidence type="ECO:0000256" key="6">
    <source>
        <dbReference type="SAM" id="MobiDB-lite"/>
    </source>
</evidence>
<sequence>MRSTDDTFDPASDDMASGDRTHDEEAAQPGGMPGEAGGAAAEEERDEEAFRLEFRRFFERHHRDLARLAHLMLGDPDSADDLAADALAAAWHRWDRVRSSEHPLAYVRRIVLNMCHSRIRALVRERDRLAALGATVQEHADGPDMPAVLDVRAALQRLPERKRACVVLRFAFDLSEKETARVLGITVGTVKSQTSKGIAELQRALGDPESPRAERPGGEGRGAGPQPSANAHQEDRRLADVHAKENGPADAGGDGGRSGDDGGRSGNRRPGAMLTGSARPEETASGGRRPGGGRPGGAQWRRGAVGVLLGAVRAGERPQEGA</sequence>
<evidence type="ECO:0000313" key="9">
    <source>
        <dbReference type="EMBL" id="GAA4096130.1"/>
    </source>
</evidence>
<dbReference type="EMBL" id="BAAAZG010000054">
    <property type="protein sequence ID" value="GAA4096130.1"/>
    <property type="molecule type" value="Genomic_DNA"/>
</dbReference>
<dbReference type="SUPFAM" id="SSF88659">
    <property type="entry name" value="Sigma3 and sigma4 domains of RNA polymerase sigma factors"/>
    <property type="match status" value="1"/>
</dbReference>
<dbReference type="PANTHER" id="PTHR43133:SF50">
    <property type="entry name" value="ECF RNA POLYMERASE SIGMA FACTOR SIGM"/>
    <property type="match status" value="1"/>
</dbReference>
<dbReference type="Gene3D" id="1.10.1740.10">
    <property type="match status" value="1"/>
</dbReference>
<keyword evidence="3" id="KW-0731">Sigma factor</keyword>
<comment type="caution">
    <text evidence="9">The sequence shown here is derived from an EMBL/GenBank/DDBJ whole genome shotgun (WGS) entry which is preliminary data.</text>
</comment>
<feature type="domain" description="RNA polymerase sigma factor 70 region 4 type 2" evidence="8">
    <location>
        <begin position="151"/>
        <end position="200"/>
    </location>
</feature>
<dbReference type="CDD" id="cd06171">
    <property type="entry name" value="Sigma70_r4"/>
    <property type="match status" value="1"/>
</dbReference>